<feature type="region of interest" description="Disordered" evidence="1">
    <location>
        <begin position="56"/>
        <end position="132"/>
    </location>
</feature>
<evidence type="ECO:0000313" key="2">
    <source>
        <dbReference type="EMBL" id="EHQ89491.1"/>
    </source>
</evidence>
<dbReference type="HOGENOM" id="CLU_1913723_0_0_9"/>
<evidence type="ECO:0000313" key="3">
    <source>
        <dbReference type="Proteomes" id="UP000005104"/>
    </source>
</evidence>
<organism evidence="2 3">
    <name type="scientific">Desulfosporosinus youngiae DSM 17734</name>
    <dbReference type="NCBI Taxonomy" id="768710"/>
    <lineage>
        <taxon>Bacteria</taxon>
        <taxon>Bacillati</taxon>
        <taxon>Bacillota</taxon>
        <taxon>Clostridia</taxon>
        <taxon>Eubacteriales</taxon>
        <taxon>Desulfitobacteriaceae</taxon>
        <taxon>Desulfosporosinus</taxon>
    </lineage>
</organism>
<sequence>MAEQLIKGSGLKKTKDGNYSETAVGRKLYSRDGKDLDEMHQERELALGSGIQATLRKQREAEKAKAAKKAAAAAQRTAATPGPAAQTTPAPVPATPTPLKVQQDAVKQKLEEEAKRTPLKKEPRTNIIIESI</sequence>
<dbReference type="Proteomes" id="UP000005104">
    <property type="component" value="Chromosome"/>
</dbReference>
<accession>H5Y3V3</accession>
<proteinExistence type="predicted"/>
<name>H5Y3V3_9FIRM</name>
<feature type="compositionally biased region" description="Basic and acidic residues" evidence="1">
    <location>
        <begin position="106"/>
        <end position="124"/>
    </location>
</feature>
<evidence type="ECO:0000256" key="1">
    <source>
        <dbReference type="SAM" id="MobiDB-lite"/>
    </source>
</evidence>
<keyword evidence="3" id="KW-1185">Reference proteome</keyword>
<dbReference type="EMBL" id="CM001441">
    <property type="protein sequence ID" value="EHQ89491.1"/>
    <property type="molecule type" value="Genomic_DNA"/>
</dbReference>
<reference evidence="2 3" key="1">
    <citation type="submission" date="2011-11" db="EMBL/GenBank/DDBJ databases">
        <title>The Noncontiguous Finished genome of Desulfosporosinus youngiae DSM 17734.</title>
        <authorList>
            <consortium name="US DOE Joint Genome Institute (JGI-PGF)"/>
            <person name="Lucas S."/>
            <person name="Han J."/>
            <person name="Lapidus A."/>
            <person name="Cheng J.-F."/>
            <person name="Goodwin L."/>
            <person name="Pitluck S."/>
            <person name="Peters L."/>
            <person name="Ovchinnikova G."/>
            <person name="Lu M."/>
            <person name="Land M.L."/>
            <person name="Hauser L."/>
            <person name="Pester M."/>
            <person name="Spring S."/>
            <person name="Ollivier B."/>
            <person name="Rattei T."/>
            <person name="Klenk H.-P."/>
            <person name="Wagner M."/>
            <person name="Loy A."/>
            <person name="Woyke T.J."/>
        </authorList>
    </citation>
    <scope>NUCLEOTIDE SEQUENCE [LARGE SCALE GENOMIC DNA]</scope>
    <source>
        <strain evidence="2 3">DSM 17734</strain>
    </source>
</reference>
<feature type="compositionally biased region" description="Low complexity" evidence="1">
    <location>
        <begin position="69"/>
        <end position="89"/>
    </location>
</feature>
<dbReference type="AlphaFoldDB" id="H5Y3V3"/>
<feature type="region of interest" description="Disordered" evidence="1">
    <location>
        <begin position="1"/>
        <end position="36"/>
    </location>
</feature>
<protein>
    <submittedName>
        <fullName evidence="2">Uncharacterized protein</fullName>
    </submittedName>
</protein>
<gene>
    <name evidence="2" type="ORF">DesyoDRAFT_2415</name>
</gene>